<evidence type="ECO:0000256" key="1">
    <source>
        <dbReference type="SAM" id="Phobius"/>
    </source>
</evidence>
<keyword evidence="1" id="KW-0812">Transmembrane</keyword>
<dbReference type="EMBL" id="FCOL02000045">
    <property type="protein sequence ID" value="SAL78602.1"/>
    <property type="molecule type" value="Genomic_DNA"/>
</dbReference>
<comment type="caution">
    <text evidence="2">The sequence shown here is derived from an EMBL/GenBank/DDBJ whole genome shotgun (WGS) entry which is preliminary data.</text>
</comment>
<evidence type="ECO:0000313" key="2">
    <source>
        <dbReference type="EMBL" id="SAL78602.1"/>
    </source>
</evidence>
<accession>A0A158KBT5</accession>
<organism evidence="2 3">
    <name type="scientific">Caballeronia terrestris</name>
    <dbReference type="NCBI Taxonomy" id="1226301"/>
    <lineage>
        <taxon>Bacteria</taxon>
        <taxon>Pseudomonadati</taxon>
        <taxon>Pseudomonadota</taxon>
        <taxon>Betaproteobacteria</taxon>
        <taxon>Burkholderiales</taxon>
        <taxon>Burkholderiaceae</taxon>
        <taxon>Caballeronia</taxon>
    </lineage>
</organism>
<gene>
    <name evidence="2" type="ORF">AWB67_05296</name>
</gene>
<reference evidence="2" key="1">
    <citation type="submission" date="2016-01" db="EMBL/GenBank/DDBJ databases">
        <authorList>
            <person name="Peeters C."/>
        </authorList>
    </citation>
    <scope>NUCLEOTIDE SEQUENCE [LARGE SCALE GENOMIC DNA]</scope>
    <source>
        <strain evidence="2">LMG 22937</strain>
    </source>
</reference>
<sequence length="68" mass="7750">MIKVNKRFVEARGAERAADRAYRKKHGDKSKDDVIMKWVVGVPIVLSVFTFLVLCTRCCQPLQIAQSQ</sequence>
<proteinExistence type="predicted"/>
<dbReference type="Proteomes" id="UP000054925">
    <property type="component" value="Unassembled WGS sequence"/>
</dbReference>
<name>A0A158KBT5_9BURK</name>
<keyword evidence="1" id="KW-0472">Membrane</keyword>
<dbReference type="AlphaFoldDB" id="A0A158KBT5"/>
<dbReference type="RefSeq" id="WP_087659149.1">
    <property type="nucleotide sequence ID" value="NZ_FCOL02000045.1"/>
</dbReference>
<keyword evidence="1" id="KW-1133">Transmembrane helix</keyword>
<evidence type="ECO:0000313" key="3">
    <source>
        <dbReference type="Proteomes" id="UP000054925"/>
    </source>
</evidence>
<protein>
    <submittedName>
        <fullName evidence="2">Uncharacterized protein</fullName>
    </submittedName>
</protein>
<feature type="transmembrane region" description="Helical" evidence="1">
    <location>
        <begin position="34"/>
        <end position="54"/>
    </location>
</feature>
<keyword evidence="3" id="KW-1185">Reference proteome</keyword>